<reference evidence="2" key="1">
    <citation type="journal article" date="2013" name="Genome Announc.">
        <title>Draft genome sequence of the basidiomycetous yeast-like fungus Pseudozyma hubeiensis SY62, which produces an abundant amount of the biosurfactant mannosylerythritol lipids.</title>
        <authorList>
            <person name="Konishi M."/>
            <person name="Hatada Y."/>
            <person name="Horiuchi J."/>
        </authorList>
    </citation>
    <scope>NUCLEOTIDE SEQUENCE [LARGE SCALE GENOMIC DNA]</scope>
    <source>
        <strain evidence="2">SY62</strain>
    </source>
</reference>
<keyword evidence="2" id="KW-1185">Reference proteome</keyword>
<sequence>MQRIKLDQASSDLPKRTSNKIGRVRTATTVSSFHAMHQCRDSLFLYAEMWPNVELLRDAPAEYTVLLDSSRCRLDGRGQRTSFAAVGKCRS</sequence>
<dbReference type="EMBL" id="DF238821">
    <property type="protein sequence ID" value="GAC98886.1"/>
    <property type="molecule type" value="Genomic_DNA"/>
</dbReference>
<dbReference type="AlphaFoldDB" id="R9PBZ5"/>
<proteinExistence type="predicted"/>
<accession>R9PBZ5</accession>
<evidence type="ECO:0000313" key="1">
    <source>
        <dbReference type="EMBL" id="GAC98886.1"/>
    </source>
</evidence>
<dbReference type="RefSeq" id="XP_012192473.1">
    <property type="nucleotide sequence ID" value="XM_012337083.1"/>
</dbReference>
<dbReference type="Proteomes" id="UP000014071">
    <property type="component" value="Unassembled WGS sequence"/>
</dbReference>
<dbReference type="HOGENOM" id="CLU_2427991_0_0_1"/>
<evidence type="ECO:0000313" key="2">
    <source>
        <dbReference type="Proteomes" id="UP000014071"/>
    </source>
</evidence>
<name>R9PBZ5_PSEHS</name>
<protein>
    <submittedName>
        <fullName evidence="1">Uncharacterized protein</fullName>
    </submittedName>
</protein>
<organism evidence="1 2">
    <name type="scientific">Pseudozyma hubeiensis (strain SY62)</name>
    <name type="common">Yeast</name>
    <dbReference type="NCBI Taxonomy" id="1305764"/>
    <lineage>
        <taxon>Eukaryota</taxon>
        <taxon>Fungi</taxon>
        <taxon>Dikarya</taxon>
        <taxon>Basidiomycota</taxon>
        <taxon>Ustilaginomycotina</taxon>
        <taxon>Ustilaginomycetes</taxon>
        <taxon>Ustilaginales</taxon>
        <taxon>Ustilaginaceae</taxon>
        <taxon>Pseudozyma</taxon>
    </lineage>
</organism>
<dbReference type="GeneID" id="24111752"/>
<gene>
    <name evidence="1" type="ORF">PHSY_006481</name>
</gene>